<dbReference type="RefSeq" id="WP_185721153.1">
    <property type="nucleotide sequence ID" value="NZ_BAAAWI010000001.1"/>
</dbReference>
<protein>
    <submittedName>
        <fullName evidence="3">Uncharacterized protein</fullName>
    </submittedName>
</protein>
<sequence>MEALWFVLAAVCVAAGLVLLWLDRRRRSGAPAPVPEPNPDEQPGALFRDDGPRR</sequence>
<dbReference type="KEGG" id="ppel:H6H00_10815"/>
<keyword evidence="2" id="KW-1133">Transmembrane helix</keyword>
<keyword evidence="2" id="KW-0472">Membrane</keyword>
<dbReference type="AlphaFoldDB" id="A0A7G7MNH2"/>
<gene>
    <name evidence="3" type="ORF">H6H00_10815</name>
</gene>
<evidence type="ECO:0000256" key="2">
    <source>
        <dbReference type="SAM" id="Phobius"/>
    </source>
</evidence>
<evidence type="ECO:0000256" key="1">
    <source>
        <dbReference type="SAM" id="MobiDB-lite"/>
    </source>
</evidence>
<organism evidence="3 4">
    <name type="scientific">Pseudonocardia petroleophila</name>
    <dbReference type="NCBI Taxonomy" id="37331"/>
    <lineage>
        <taxon>Bacteria</taxon>
        <taxon>Bacillati</taxon>
        <taxon>Actinomycetota</taxon>
        <taxon>Actinomycetes</taxon>
        <taxon>Pseudonocardiales</taxon>
        <taxon>Pseudonocardiaceae</taxon>
        <taxon>Pseudonocardia</taxon>
    </lineage>
</organism>
<name>A0A7G7MNH2_9PSEU</name>
<dbReference type="EMBL" id="CP060131">
    <property type="protein sequence ID" value="QNG54333.1"/>
    <property type="molecule type" value="Genomic_DNA"/>
</dbReference>
<keyword evidence="2" id="KW-0812">Transmembrane</keyword>
<dbReference type="Proteomes" id="UP000515728">
    <property type="component" value="Chromosome"/>
</dbReference>
<evidence type="ECO:0000313" key="3">
    <source>
        <dbReference type="EMBL" id="QNG54333.1"/>
    </source>
</evidence>
<accession>A0A7G7MNH2</accession>
<keyword evidence="4" id="KW-1185">Reference proteome</keyword>
<feature type="transmembrane region" description="Helical" evidence="2">
    <location>
        <begin position="6"/>
        <end position="22"/>
    </location>
</feature>
<reference evidence="3 4" key="1">
    <citation type="submission" date="2020-08" db="EMBL/GenBank/DDBJ databases">
        <authorList>
            <person name="Mo P."/>
        </authorList>
    </citation>
    <scope>NUCLEOTIDE SEQUENCE [LARGE SCALE GENOMIC DNA]</scope>
    <source>
        <strain evidence="3 4">CGMCC 4.1532</strain>
    </source>
</reference>
<feature type="region of interest" description="Disordered" evidence="1">
    <location>
        <begin position="29"/>
        <end position="54"/>
    </location>
</feature>
<proteinExistence type="predicted"/>
<evidence type="ECO:0000313" key="4">
    <source>
        <dbReference type="Proteomes" id="UP000515728"/>
    </source>
</evidence>